<proteinExistence type="predicted"/>
<evidence type="ECO:0000313" key="1">
    <source>
        <dbReference type="EMBL" id="EXC10831.1"/>
    </source>
</evidence>
<evidence type="ECO:0000313" key="2">
    <source>
        <dbReference type="Proteomes" id="UP000030645"/>
    </source>
</evidence>
<sequence>MANSYLGKSAAGVSSPLSLAFLCAISREFQRAGVRHRSWAWLWTPGPMEGCLSGAAWILPARGQRGYCLSGRKRCWEGLFQCVLGCRF</sequence>
<accession>W9S2J4</accession>
<protein>
    <submittedName>
        <fullName evidence="1">Uncharacterized protein</fullName>
    </submittedName>
</protein>
<dbReference type="EMBL" id="KE345649">
    <property type="protein sequence ID" value="EXC10831.1"/>
    <property type="molecule type" value="Genomic_DNA"/>
</dbReference>
<organism evidence="1 2">
    <name type="scientific">Morus notabilis</name>
    <dbReference type="NCBI Taxonomy" id="981085"/>
    <lineage>
        <taxon>Eukaryota</taxon>
        <taxon>Viridiplantae</taxon>
        <taxon>Streptophyta</taxon>
        <taxon>Embryophyta</taxon>
        <taxon>Tracheophyta</taxon>
        <taxon>Spermatophyta</taxon>
        <taxon>Magnoliopsida</taxon>
        <taxon>eudicotyledons</taxon>
        <taxon>Gunneridae</taxon>
        <taxon>Pentapetalae</taxon>
        <taxon>rosids</taxon>
        <taxon>fabids</taxon>
        <taxon>Rosales</taxon>
        <taxon>Moraceae</taxon>
        <taxon>Moreae</taxon>
        <taxon>Morus</taxon>
    </lineage>
</organism>
<reference evidence="2" key="1">
    <citation type="submission" date="2013-01" db="EMBL/GenBank/DDBJ databases">
        <title>Draft Genome Sequence of a Mulberry Tree, Morus notabilis C.K. Schneid.</title>
        <authorList>
            <person name="He N."/>
            <person name="Zhao S."/>
        </authorList>
    </citation>
    <scope>NUCLEOTIDE SEQUENCE</scope>
</reference>
<name>W9S2J4_9ROSA</name>
<keyword evidence="2" id="KW-1185">Reference proteome</keyword>
<dbReference type="AlphaFoldDB" id="W9S2J4"/>
<dbReference type="Proteomes" id="UP000030645">
    <property type="component" value="Unassembled WGS sequence"/>
</dbReference>
<gene>
    <name evidence="1" type="ORF">L484_003075</name>
</gene>